<proteinExistence type="predicted"/>
<keyword evidence="1" id="KW-1133">Transmembrane helix</keyword>
<feature type="transmembrane region" description="Helical" evidence="1">
    <location>
        <begin position="73"/>
        <end position="93"/>
    </location>
</feature>
<protein>
    <submittedName>
        <fullName evidence="2">Uncharacterized membrane protein HdeD (DUF308 family)</fullName>
    </submittedName>
</protein>
<dbReference type="Proteomes" id="UP001240250">
    <property type="component" value="Unassembled WGS sequence"/>
</dbReference>
<gene>
    <name evidence="2" type="ORF">JO380_001852</name>
</gene>
<dbReference type="InterPro" id="IPR052712">
    <property type="entry name" value="Acid_resist_chaperone_HdeD"/>
</dbReference>
<comment type="caution">
    <text evidence="2">The sequence shown here is derived from an EMBL/GenBank/DDBJ whole genome shotgun (WGS) entry which is preliminary data.</text>
</comment>
<feature type="transmembrane region" description="Helical" evidence="1">
    <location>
        <begin position="156"/>
        <end position="181"/>
    </location>
</feature>
<keyword evidence="1" id="KW-0472">Membrane</keyword>
<keyword evidence="3" id="KW-1185">Reference proteome</keyword>
<dbReference type="InterPro" id="IPR005325">
    <property type="entry name" value="DUF308_memb"/>
</dbReference>
<feature type="transmembrane region" description="Helical" evidence="1">
    <location>
        <begin position="100"/>
        <end position="124"/>
    </location>
</feature>
<keyword evidence="1" id="KW-0812">Transmembrane</keyword>
<organism evidence="2 3">
    <name type="scientific">Cellulomonas iranensis</name>
    <dbReference type="NCBI Taxonomy" id="76862"/>
    <lineage>
        <taxon>Bacteria</taxon>
        <taxon>Bacillati</taxon>
        <taxon>Actinomycetota</taxon>
        <taxon>Actinomycetes</taxon>
        <taxon>Micrococcales</taxon>
        <taxon>Cellulomonadaceae</taxon>
        <taxon>Cellulomonas</taxon>
    </lineage>
</organism>
<dbReference type="Pfam" id="PF03729">
    <property type="entry name" value="DUF308"/>
    <property type="match status" value="2"/>
</dbReference>
<feature type="transmembrane region" description="Helical" evidence="1">
    <location>
        <begin position="42"/>
        <end position="61"/>
    </location>
</feature>
<feature type="transmembrane region" description="Helical" evidence="1">
    <location>
        <begin position="16"/>
        <end position="35"/>
    </location>
</feature>
<evidence type="ECO:0000313" key="3">
    <source>
        <dbReference type="Proteomes" id="UP001240250"/>
    </source>
</evidence>
<evidence type="ECO:0000256" key="1">
    <source>
        <dbReference type="SAM" id="Phobius"/>
    </source>
</evidence>
<dbReference type="PANTHER" id="PTHR34989:SF1">
    <property type="entry name" value="PROTEIN HDED"/>
    <property type="match status" value="1"/>
</dbReference>
<reference evidence="2 3" key="1">
    <citation type="submission" date="2023-07" db="EMBL/GenBank/DDBJ databases">
        <title>Sequencing the genomes of 1000 actinobacteria strains.</title>
        <authorList>
            <person name="Klenk H.-P."/>
        </authorList>
    </citation>
    <scope>NUCLEOTIDE SEQUENCE [LARGE SCALE GENOMIC DNA]</scope>
    <source>
        <strain evidence="2 3">DSM 14785</strain>
    </source>
</reference>
<dbReference type="RefSeq" id="WP_046529572.1">
    <property type="nucleotide sequence ID" value="NZ_CP084585.1"/>
</dbReference>
<dbReference type="PANTHER" id="PTHR34989">
    <property type="entry name" value="PROTEIN HDED"/>
    <property type="match status" value="1"/>
</dbReference>
<accession>A0ABU0GJE8</accession>
<feature type="transmembrane region" description="Helical" evidence="1">
    <location>
        <begin position="130"/>
        <end position="149"/>
    </location>
</feature>
<name>A0ABU0GJE8_9CELL</name>
<evidence type="ECO:0000313" key="2">
    <source>
        <dbReference type="EMBL" id="MDQ0425471.1"/>
    </source>
</evidence>
<dbReference type="EMBL" id="JAUSVM010000001">
    <property type="protein sequence ID" value="MDQ0425471.1"/>
    <property type="molecule type" value="Genomic_DNA"/>
</dbReference>
<sequence>MVDDVTAEVTRTLRTLWWLPVLRGVLLLLLGLLLLAQPSASVAAIVWLFGIFAVVDGVVAVVQGVANRGVPGWTWWVVEGLAGLAVGVVVVLWPGPTARVLFFLLAAWLLVLGVISIIAAVALSRARDAGWHWPLAFGLVCTLFAVLLVARPQVSLALFGVVLGLFAFAGGALNVVSGFAVRSVVRELGRDSAAA</sequence>